<accession>A0A6G1CV00</accession>
<comment type="caution">
    <text evidence="2">The sequence shown here is derived from an EMBL/GenBank/DDBJ whole genome shotgun (WGS) entry which is preliminary data.</text>
</comment>
<evidence type="ECO:0000313" key="3">
    <source>
        <dbReference type="Proteomes" id="UP000479710"/>
    </source>
</evidence>
<dbReference type="Proteomes" id="UP000479710">
    <property type="component" value="Unassembled WGS sequence"/>
</dbReference>
<feature type="compositionally biased region" description="Basic and acidic residues" evidence="1">
    <location>
        <begin position="100"/>
        <end position="117"/>
    </location>
</feature>
<feature type="compositionally biased region" description="Low complexity" evidence="1">
    <location>
        <begin position="90"/>
        <end position="99"/>
    </location>
</feature>
<organism evidence="2 3">
    <name type="scientific">Oryza meyeriana var. granulata</name>
    <dbReference type="NCBI Taxonomy" id="110450"/>
    <lineage>
        <taxon>Eukaryota</taxon>
        <taxon>Viridiplantae</taxon>
        <taxon>Streptophyta</taxon>
        <taxon>Embryophyta</taxon>
        <taxon>Tracheophyta</taxon>
        <taxon>Spermatophyta</taxon>
        <taxon>Magnoliopsida</taxon>
        <taxon>Liliopsida</taxon>
        <taxon>Poales</taxon>
        <taxon>Poaceae</taxon>
        <taxon>BOP clade</taxon>
        <taxon>Oryzoideae</taxon>
        <taxon>Oryzeae</taxon>
        <taxon>Oryzinae</taxon>
        <taxon>Oryza</taxon>
        <taxon>Oryza meyeriana</taxon>
    </lineage>
</organism>
<evidence type="ECO:0000313" key="2">
    <source>
        <dbReference type="EMBL" id="KAF0903911.1"/>
    </source>
</evidence>
<reference evidence="2 3" key="1">
    <citation type="submission" date="2019-11" db="EMBL/GenBank/DDBJ databases">
        <title>Whole genome sequence of Oryza granulata.</title>
        <authorList>
            <person name="Li W."/>
        </authorList>
    </citation>
    <scope>NUCLEOTIDE SEQUENCE [LARGE SCALE GENOMIC DNA]</scope>
    <source>
        <strain evidence="3">cv. Menghai</strain>
        <tissue evidence="2">Leaf</tissue>
    </source>
</reference>
<feature type="region of interest" description="Disordered" evidence="1">
    <location>
        <begin position="90"/>
        <end position="156"/>
    </location>
</feature>
<name>A0A6G1CV00_9ORYZ</name>
<protein>
    <submittedName>
        <fullName evidence="2">Uncharacterized protein</fullName>
    </submittedName>
</protein>
<sequence>MRSESQRLRISNLPTAVLKSVITVPVRSNYHPSARRSPERRATGCPSAYEATAQRVSAARRHFAERERRGAINHPSLGWMPVKKKYWWRRQPQSSGSNSSRRDSHSLRPTKLAEGRTHASPALRLFKEKTTRSSMQGPRPPPLLPPIQTPGQRLPATPLPCFFPCTA</sequence>
<gene>
    <name evidence="2" type="ORF">E2562_030057</name>
</gene>
<dbReference type="AlphaFoldDB" id="A0A6G1CV00"/>
<evidence type="ECO:0000256" key="1">
    <source>
        <dbReference type="SAM" id="MobiDB-lite"/>
    </source>
</evidence>
<dbReference type="EMBL" id="SPHZ02000008">
    <property type="protein sequence ID" value="KAF0903911.1"/>
    <property type="molecule type" value="Genomic_DNA"/>
</dbReference>
<keyword evidence="3" id="KW-1185">Reference proteome</keyword>
<proteinExistence type="predicted"/>
<feature type="compositionally biased region" description="Pro residues" evidence="1">
    <location>
        <begin position="138"/>
        <end position="148"/>
    </location>
</feature>